<comment type="caution">
    <text evidence="1">The sequence shown here is derived from an EMBL/GenBank/DDBJ whole genome shotgun (WGS) entry which is preliminary data.</text>
</comment>
<dbReference type="Proteomes" id="UP000546200">
    <property type="component" value="Unassembled WGS sequence"/>
</dbReference>
<name>A0A7W9BGQ9_9SPHN</name>
<proteinExistence type="predicted"/>
<accession>A0A7W9BGQ9</accession>
<dbReference type="AlphaFoldDB" id="A0A7W9BGQ9"/>
<dbReference type="EMBL" id="JACIJK010000017">
    <property type="protein sequence ID" value="MBB5716919.1"/>
    <property type="molecule type" value="Genomic_DNA"/>
</dbReference>
<evidence type="ECO:0000313" key="2">
    <source>
        <dbReference type="Proteomes" id="UP000546200"/>
    </source>
</evidence>
<reference evidence="1 2" key="1">
    <citation type="submission" date="2020-08" db="EMBL/GenBank/DDBJ databases">
        <title>Genomic Encyclopedia of Type Strains, Phase IV (KMG-IV): sequencing the most valuable type-strain genomes for metagenomic binning, comparative biology and taxonomic classification.</title>
        <authorList>
            <person name="Goeker M."/>
        </authorList>
    </citation>
    <scope>NUCLEOTIDE SEQUENCE [LARGE SCALE GENOMIC DNA]</scope>
    <source>
        <strain evidence="1 2">DSM 100044</strain>
    </source>
</reference>
<sequence>MICSICVEQAGSIVLTAVASAGAIRIRQVVSEQLHWSRLR</sequence>
<organism evidence="1 2">
    <name type="scientific">Sphingomonas aerophila</name>
    <dbReference type="NCBI Taxonomy" id="1344948"/>
    <lineage>
        <taxon>Bacteria</taxon>
        <taxon>Pseudomonadati</taxon>
        <taxon>Pseudomonadota</taxon>
        <taxon>Alphaproteobacteria</taxon>
        <taxon>Sphingomonadales</taxon>
        <taxon>Sphingomonadaceae</taxon>
        <taxon>Sphingomonas</taxon>
    </lineage>
</organism>
<protein>
    <submittedName>
        <fullName evidence="1">Uncharacterized protein</fullName>
    </submittedName>
</protein>
<gene>
    <name evidence="1" type="ORF">FHS94_003791</name>
</gene>
<evidence type="ECO:0000313" key="1">
    <source>
        <dbReference type="EMBL" id="MBB5716919.1"/>
    </source>
</evidence>
<keyword evidence="2" id="KW-1185">Reference proteome</keyword>